<accession>A0A1L9SIM5</accession>
<dbReference type="STRING" id="1073090.A0A1L9SIM5"/>
<protein>
    <submittedName>
        <fullName evidence="3">Uncharacterized protein</fullName>
    </submittedName>
</protein>
<feature type="coiled-coil region" evidence="1">
    <location>
        <begin position="524"/>
        <end position="675"/>
    </location>
</feature>
<proteinExistence type="predicted"/>
<dbReference type="Proteomes" id="UP000184188">
    <property type="component" value="Unassembled WGS sequence"/>
</dbReference>
<feature type="region of interest" description="Disordered" evidence="2">
    <location>
        <begin position="775"/>
        <end position="798"/>
    </location>
</feature>
<feature type="region of interest" description="Disordered" evidence="2">
    <location>
        <begin position="199"/>
        <end position="246"/>
    </location>
</feature>
<evidence type="ECO:0000313" key="3">
    <source>
        <dbReference type="EMBL" id="OJJ46933.1"/>
    </source>
</evidence>
<dbReference type="AlphaFoldDB" id="A0A1L9SIM5"/>
<feature type="compositionally biased region" description="Polar residues" evidence="2">
    <location>
        <begin position="206"/>
        <end position="218"/>
    </location>
</feature>
<feature type="compositionally biased region" description="Polar residues" evidence="2">
    <location>
        <begin position="28"/>
        <end position="43"/>
    </location>
</feature>
<dbReference type="RefSeq" id="XP_022581443.1">
    <property type="nucleotide sequence ID" value="XM_022727240.1"/>
</dbReference>
<evidence type="ECO:0000313" key="4">
    <source>
        <dbReference type="Proteomes" id="UP000184188"/>
    </source>
</evidence>
<evidence type="ECO:0000256" key="1">
    <source>
        <dbReference type="SAM" id="Coils"/>
    </source>
</evidence>
<sequence length="798" mass="89748">MSSPVHSDGSVLRRSSRKRRNSSISCSDSHTSNSAELPSNMSIQEKRKSGVYTQRVEKPITPRKSSKRVRFSDLGPCHHGLGDASTGLTPAILRTSFEESSPKSNSRTRRRSTPMVRSRRSLDSAFPLLTPQPGNIFQWTPLRQVLDSRTQRRIRRVGLSDEINQYEREKRDAVKFEKALEILRQERNVQDAEIARLKEELHMKETPSSGSSDKTSMFETDFTSDRSRASCSAPSTPISSSPTRHLNNMDDIDDTIMFNDSGFENDTLLASNSPEMRPRYDARPLLPSGLSLLMSTSSGVDASAQASMTDPKQEADIFNLSRDLEAAKREKRAIFHQWKTSMLPLHGKSTDELSRLSSPPPDFWDQIIPTLTDALTRASDAAQALESMEQEISGLGFSGDNTKDIIADIRCHFRSARLELERAVPGETANVSLENGSATLDALVKRLKLVVKSLETERHRHNGSISREKALRGQFDALLARYEAASKKLGDLENTISSSASDMLHTRMKMQDLEREGKEQALGIDRLNAALIKYREEIKGLEALVTSLEKENSACQDSYTSELSELKAKLTNEEKMRHASQADLSRYEGRIKELERMLQQNVIRVCDLTARIESLEKEREEVVAQLEQKIVDHLQFHETETGALNVRISELTTSLDSTNSEVEQLRRIKTGLEEQLDLEINAKDALLDRWQADQARSFAFMKESINAERRKTKVRTANRHLQSDDLQSDITNIGSEPITPVSMTRFVDVEVGRGKHRRRLDSGIGILSEDLLEDMENEPELPPCLPSDIDLPSSDAVF</sequence>
<feature type="region of interest" description="Disordered" evidence="2">
    <location>
        <begin position="1"/>
        <end position="119"/>
    </location>
</feature>
<keyword evidence="4" id="KW-1185">Reference proteome</keyword>
<dbReference type="VEuPathDB" id="FungiDB:ASPZODRAFT_1858152"/>
<dbReference type="EMBL" id="KV878341">
    <property type="protein sequence ID" value="OJJ46933.1"/>
    <property type="molecule type" value="Genomic_DNA"/>
</dbReference>
<name>A0A1L9SIM5_9EURO</name>
<reference evidence="4" key="1">
    <citation type="journal article" date="2017" name="Genome Biol.">
        <title>Comparative genomics reveals high biological diversity and specific adaptations in the industrially and medically important fungal genus Aspergillus.</title>
        <authorList>
            <person name="de Vries R.P."/>
            <person name="Riley R."/>
            <person name="Wiebenga A."/>
            <person name="Aguilar-Osorio G."/>
            <person name="Amillis S."/>
            <person name="Uchima C.A."/>
            <person name="Anderluh G."/>
            <person name="Asadollahi M."/>
            <person name="Askin M."/>
            <person name="Barry K."/>
            <person name="Battaglia E."/>
            <person name="Bayram O."/>
            <person name="Benocci T."/>
            <person name="Braus-Stromeyer S.A."/>
            <person name="Caldana C."/>
            <person name="Canovas D."/>
            <person name="Cerqueira G.C."/>
            <person name="Chen F."/>
            <person name="Chen W."/>
            <person name="Choi C."/>
            <person name="Clum A."/>
            <person name="Dos Santos R.A."/>
            <person name="Damasio A.R."/>
            <person name="Diallinas G."/>
            <person name="Emri T."/>
            <person name="Fekete E."/>
            <person name="Flipphi M."/>
            <person name="Freyberg S."/>
            <person name="Gallo A."/>
            <person name="Gournas C."/>
            <person name="Habgood R."/>
            <person name="Hainaut M."/>
            <person name="Harispe M.L."/>
            <person name="Henrissat B."/>
            <person name="Hilden K.S."/>
            <person name="Hope R."/>
            <person name="Hossain A."/>
            <person name="Karabika E."/>
            <person name="Karaffa L."/>
            <person name="Karanyi Z."/>
            <person name="Krasevec N."/>
            <person name="Kuo A."/>
            <person name="Kusch H."/>
            <person name="LaButti K."/>
            <person name="Lagendijk E.L."/>
            <person name="Lapidus A."/>
            <person name="Levasseur A."/>
            <person name="Lindquist E."/>
            <person name="Lipzen A."/>
            <person name="Logrieco A.F."/>
            <person name="MacCabe A."/>
            <person name="Maekelae M.R."/>
            <person name="Malavazi I."/>
            <person name="Melin P."/>
            <person name="Meyer V."/>
            <person name="Mielnichuk N."/>
            <person name="Miskei M."/>
            <person name="Molnar A.P."/>
            <person name="Mule G."/>
            <person name="Ngan C.Y."/>
            <person name="Orejas M."/>
            <person name="Orosz E."/>
            <person name="Ouedraogo J.P."/>
            <person name="Overkamp K.M."/>
            <person name="Park H.-S."/>
            <person name="Perrone G."/>
            <person name="Piumi F."/>
            <person name="Punt P.J."/>
            <person name="Ram A.F."/>
            <person name="Ramon A."/>
            <person name="Rauscher S."/>
            <person name="Record E."/>
            <person name="Riano-Pachon D.M."/>
            <person name="Robert V."/>
            <person name="Roehrig J."/>
            <person name="Ruller R."/>
            <person name="Salamov A."/>
            <person name="Salih N.S."/>
            <person name="Samson R.A."/>
            <person name="Sandor E."/>
            <person name="Sanguinetti M."/>
            <person name="Schuetze T."/>
            <person name="Sepcic K."/>
            <person name="Shelest E."/>
            <person name="Sherlock G."/>
            <person name="Sophianopoulou V."/>
            <person name="Squina F.M."/>
            <person name="Sun H."/>
            <person name="Susca A."/>
            <person name="Todd R.B."/>
            <person name="Tsang A."/>
            <person name="Unkles S.E."/>
            <person name="van de Wiele N."/>
            <person name="van Rossen-Uffink D."/>
            <person name="Oliveira J.V."/>
            <person name="Vesth T.C."/>
            <person name="Visser J."/>
            <person name="Yu J.-H."/>
            <person name="Zhou M."/>
            <person name="Andersen M.R."/>
            <person name="Archer D.B."/>
            <person name="Baker S.E."/>
            <person name="Benoit I."/>
            <person name="Brakhage A.A."/>
            <person name="Braus G.H."/>
            <person name="Fischer R."/>
            <person name="Frisvad J.C."/>
            <person name="Goldman G.H."/>
            <person name="Houbraken J."/>
            <person name="Oakley B."/>
            <person name="Pocsi I."/>
            <person name="Scazzocchio C."/>
            <person name="Seiboth B."/>
            <person name="vanKuyk P.A."/>
            <person name="Wortman J."/>
            <person name="Dyer P.S."/>
            <person name="Grigoriev I.V."/>
        </authorList>
    </citation>
    <scope>NUCLEOTIDE SEQUENCE [LARGE SCALE GENOMIC DNA]</scope>
    <source>
        <strain evidence="4">CBS 506.65</strain>
    </source>
</reference>
<organism evidence="3 4">
    <name type="scientific">Penicilliopsis zonata CBS 506.65</name>
    <dbReference type="NCBI Taxonomy" id="1073090"/>
    <lineage>
        <taxon>Eukaryota</taxon>
        <taxon>Fungi</taxon>
        <taxon>Dikarya</taxon>
        <taxon>Ascomycota</taxon>
        <taxon>Pezizomycotina</taxon>
        <taxon>Eurotiomycetes</taxon>
        <taxon>Eurotiomycetidae</taxon>
        <taxon>Eurotiales</taxon>
        <taxon>Aspergillaceae</taxon>
        <taxon>Penicilliopsis</taxon>
    </lineage>
</organism>
<feature type="compositionally biased region" description="Low complexity" evidence="2">
    <location>
        <begin position="229"/>
        <end position="243"/>
    </location>
</feature>
<dbReference type="OrthoDB" id="3532430at2759"/>
<gene>
    <name evidence="3" type="ORF">ASPZODRAFT_1858152</name>
</gene>
<keyword evidence="1" id="KW-0175">Coiled coil</keyword>
<dbReference type="GeneID" id="34613704"/>
<evidence type="ECO:0000256" key="2">
    <source>
        <dbReference type="SAM" id="MobiDB-lite"/>
    </source>
</evidence>